<evidence type="ECO:0008006" key="5">
    <source>
        <dbReference type="Google" id="ProtNLM"/>
    </source>
</evidence>
<feature type="region of interest" description="Disordered" evidence="2">
    <location>
        <begin position="124"/>
        <end position="143"/>
    </location>
</feature>
<comment type="caution">
    <text evidence="3">The sequence shown here is derived from an EMBL/GenBank/DDBJ whole genome shotgun (WGS) entry which is preliminary data.</text>
</comment>
<evidence type="ECO:0000256" key="2">
    <source>
        <dbReference type="SAM" id="MobiDB-lite"/>
    </source>
</evidence>
<keyword evidence="1" id="KW-0175">Coiled coil</keyword>
<evidence type="ECO:0000313" key="3">
    <source>
        <dbReference type="EMBL" id="TRO13989.1"/>
    </source>
</evidence>
<sequence length="217" mass="23723">MTTMLGSESRPHGTLMRVAAVTWLLLICAAVAINRVALSGLTAQIDTRAPSRQVAALEKRLAELIQQVEHAQQQPVALPQARYEAEREALELRLSAIEASLGNQPATDNLLPLQTRLEQLEMRLSAPPPAPPTPPRPRAAATTKPKTIEPPFRVIGTELRAGEPFLSIMPAAADALAQVRLLRPGEAEAGWQLETIERNTAVFRHGNDSRRLPIPER</sequence>
<organism evidence="3 4">
    <name type="scientific">Ectopseudomonas mendocina</name>
    <name type="common">Pseudomonas mendocina</name>
    <dbReference type="NCBI Taxonomy" id="300"/>
    <lineage>
        <taxon>Bacteria</taxon>
        <taxon>Pseudomonadati</taxon>
        <taxon>Pseudomonadota</taxon>
        <taxon>Gammaproteobacteria</taxon>
        <taxon>Pseudomonadales</taxon>
        <taxon>Pseudomonadaceae</taxon>
        <taxon>Ectopseudomonas</taxon>
    </lineage>
</organism>
<name>A0ABD7RS65_ECTME</name>
<accession>A0ABD7RS65</accession>
<dbReference type="AlphaFoldDB" id="A0ABD7RS65"/>
<protein>
    <recommendedName>
        <fullName evidence="5">Methyl-accepting chemotaxis protein</fullName>
    </recommendedName>
</protein>
<reference evidence="3 4" key="1">
    <citation type="submission" date="2019-01" db="EMBL/GenBank/DDBJ databases">
        <title>Whole genome shotgun sequencing of Pseudomonas spp. isolated by its ability to degrade furfural.</title>
        <authorList>
            <person name="Donoso R."/>
            <person name="Farkas C."/>
            <person name="Villegas P."/>
            <person name="Gonzales-Toro F."/>
            <person name="Guajardo-Parra M."/>
            <person name="Araya-Nail M."/>
            <person name="Morgante V."/>
            <person name="Perez-Pantoja D."/>
        </authorList>
    </citation>
    <scope>NUCLEOTIDE SEQUENCE [LARGE SCALE GENOMIC DNA]</scope>
    <source>
        <strain evidence="3 4">VN231</strain>
    </source>
</reference>
<dbReference type="RefSeq" id="WP_143498274.1">
    <property type="nucleotide sequence ID" value="NZ_SCFV01000010.1"/>
</dbReference>
<proteinExistence type="predicted"/>
<dbReference type="EMBL" id="SCFV01000010">
    <property type="protein sequence ID" value="TRO13989.1"/>
    <property type="molecule type" value="Genomic_DNA"/>
</dbReference>
<dbReference type="Proteomes" id="UP000317327">
    <property type="component" value="Unassembled WGS sequence"/>
</dbReference>
<feature type="compositionally biased region" description="Pro residues" evidence="2">
    <location>
        <begin position="126"/>
        <end position="137"/>
    </location>
</feature>
<evidence type="ECO:0000256" key="1">
    <source>
        <dbReference type="SAM" id="Coils"/>
    </source>
</evidence>
<feature type="coiled-coil region" evidence="1">
    <location>
        <begin position="54"/>
        <end position="100"/>
    </location>
</feature>
<gene>
    <name evidence="3" type="ORF">EQ836_20440</name>
</gene>
<evidence type="ECO:0000313" key="4">
    <source>
        <dbReference type="Proteomes" id="UP000317327"/>
    </source>
</evidence>